<feature type="transmembrane region" description="Helical" evidence="9">
    <location>
        <begin position="185"/>
        <end position="204"/>
    </location>
</feature>
<dbReference type="eggNOG" id="COG0765">
    <property type="taxonomic scope" value="Bacteria"/>
</dbReference>
<dbReference type="GO" id="GO:0022857">
    <property type="term" value="F:transmembrane transporter activity"/>
    <property type="evidence" value="ECO:0007669"/>
    <property type="project" value="InterPro"/>
</dbReference>
<protein>
    <submittedName>
        <fullName evidence="11">Amine acid ABC transporter, permease protein, 3-TM region, His/Glu/Gln/Arg/opine family</fullName>
    </submittedName>
</protein>
<feature type="transmembrane region" description="Helical" evidence="9">
    <location>
        <begin position="15"/>
        <end position="33"/>
    </location>
</feature>
<dbReference type="KEGG" id="sfc:Spiaf_0848"/>
<name>H9UHE7_SPIAZ</name>
<dbReference type="InterPro" id="IPR043429">
    <property type="entry name" value="ArtM/GltK/GlnP/TcyL/YhdX-like"/>
</dbReference>
<dbReference type="RefSeq" id="WP_014454937.1">
    <property type="nucleotide sequence ID" value="NC_017098.1"/>
</dbReference>
<evidence type="ECO:0000256" key="6">
    <source>
        <dbReference type="ARBA" id="ARBA00022970"/>
    </source>
</evidence>
<comment type="similarity">
    <text evidence="2">Belongs to the binding-protein-dependent transport system permease family. HisMQ subfamily.</text>
</comment>
<keyword evidence="6" id="KW-0029">Amino-acid transport</keyword>
<feature type="transmembrane region" description="Helical" evidence="9">
    <location>
        <begin position="125"/>
        <end position="143"/>
    </location>
</feature>
<keyword evidence="8 9" id="KW-0472">Membrane</keyword>
<dbReference type="EMBL" id="CP003282">
    <property type="protein sequence ID" value="AFG36940.1"/>
    <property type="molecule type" value="Genomic_DNA"/>
</dbReference>
<keyword evidence="4" id="KW-1003">Cell membrane</keyword>
<keyword evidence="3 9" id="KW-0813">Transport</keyword>
<gene>
    <name evidence="11" type="ordered locus">Spiaf_0848</name>
</gene>
<dbReference type="GO" id="GO:0043190">
    <property type="term" value="C:ATP-binding cassette (ABC) transporter complex"/>
    <property type="evidence" value="ECO:0007669"/>
    <property type="project" value="InterPro"/>
</dbReference>
<dbReference type="InterPro" id="IPR010065">
    <property type="entry name" value="AA_ABC_transptr_permease_3TM"/>
</dbReference>
<dbReference type="Gene3D" id="1.10.3720.10">
    <property type="entry name" value="MetI-like"/>
    <property type="match status" value="1"/>
</dbReference>
<dbReference type="InterPro" id="IPR000515">
    <property type="entry name" value="MetI-like"/>
</dbReference>
<evidence type="ECO:0000313" key="11">
    <source>
        <dbReference type="EMBL" id="AFG36940.1"/>
    </source>
</evidence>
<dbReference type="AlphaFoldDB" id="H9UHE7"/>
<dbReference type="NCBIfam" id="TIGR01726">
    <property type="entry name" value="HEQRo_perm_3TM"/>
    <property type="match status" value="1"/>
</dbReference>
<dbReference type="SUPFAM" id="SSF161098">
    <property type="entry name" value="MetI-like"/>
    <property type="match status" value="1"/>
</dbReference>
<evidence type="ECO:0000259" key="10">
    <source>
        <dbReference type="PROSITE" id="PS50928"/>
    </source>
</evidence>
<accession>H9UHE7</accession>
<evidence type="ECO:0000256" key="2">
    <source>
        <dbReference type="ARBA" id="ARBA00010072"/>
    </source>
</evidence>
<keyword evidence="12" id="KW-1185">Reference proteome</keyword>
<dbReference type="PROSITE" id="PS50928">
    <property type="entry name" value="ABC_TM1"/>
    <property type="match status" value="1"/>
</dbReference>
<dbReference type="PATRIC" id="fig|889378.3.peg.851"/>
<evidence type="ECO:0000256" key="9">
    <source>
        <dbReference type="RuleBase" id="RU363032"/>
    </source>
</evidence>
<keyword evidence="7 9" id="KW-1133">Transmembrane helix</keyword>
<evidence type="ECO:0000256" key="1">
    <source>
        <dbReference type="ARBA" id="ARBA00004429"/>
    </source>
</evidence>
<dbReference type="CDD" id="cd06261">
    <property type="entry name" value="TM_PBP2"/>
    <property type="match status" value="1"/>
</dbReference>
<dbReference type="Proteomes" id="UP000007383">
    <property type="component" value="Chromosome"/>
</dbReference>
<feature type="transmembrane region" description="Helical" evidence="9">
    <location>
        <begin position="54"/>
        <end position="77"/>
    </location>
</feature>
<evidence type="ECO:0000256" key="5">
    <source>
        <dbReference type="ARBA" id="ARBA00022692"/>
    </source>
</evidence>
<evidence type="ECO:0000256" key="4">
    <source>
        <dbReference type="ARBA" id="ARBA00022475"/>
    </source>
</evidence>
<keyword evidence="5 9" id="KW-0812">Transmembrane</keyword>
<proteinExistence type="inferred from homology"/>
<evidence type="ECO:0000256" key="8">
    <source>
        <dbReference type="ARBA" id="ARBA00023136"/>
    </source>
</evidence>
<sequence length="252" mass="29166">MPDTPATRRNLHNSGAYILAVATFVAFAIFVVLRQRQAFDIAALLPYRQDIMRGFMRTIRVSLVSLVGSMSLGFVLYLFTRSRVRYFRAFTDVFTEIIYGTPLLVMIMIMAFVIGPAFGSTNRAMMGFLGLTLYISPYMTNIYKSAIASIDPEQYMAMDLFGFSVYQRYRYIIIPQIVRILMPPLMNNFSLIIKGSALLSVLSYRELFYEVQLMTNNNFRFVEGFILMWLLYLTLTIPLSQITKWIDRRWGI</sequence>
<dbReference type="GO" id="GO:0006865">
    <property type="term" value="P:amino acid transport"/>
    <property type="evidence" value="ECO:0007669"/>
    <property type="project" value="UniProtKB-KW"/>
</dbReference>
<organism evidence="11 12">
    <name type="scientific">Spirochaeta africana (strain ATCC 700263 / DSM 8902 / Z-7692)</name>
    <dbReference type="NCBI Taxonomy" id="889378"/>
    <lineage>
        <taxon>Bacteria</taxon>
        <taxon>Pseudomonadati</taxon>
        <taxon>Spirochaetota</taxon>
        <taxon>Spirochaetia</taxon>
        <taxon>Spirochaetales</taxon>
        <taxon>Spirochaetaceae</taxon>
        <taxon>Spirochaeta</taxon>
    </lineage>
</organism>
<reference evidence="12" key="1">
    <citation type="journal article" date="2013" name="Stand. Genomic Sci.">
        <title>Complete genome sequence of the halophilic bacterium Spirochaeta africana type strain (Z-7692(T)) from the alkaline Lake Magadi in the East African Rift.</title>
        <authorList>
            <person name="Liolos K."/>
            <person name="Abt B."/>
            <person name="Scheuner C."/>
            <person name="Teshima H."/>
            <person name="Held B."/>
            <person name="Lapidus A."/>
            <person name="Nolan M."/>
            <person name="Lucas S."/>
            <person name="Deshpande S."/>
            <person name="Cheng J.F."/>
            <person name="Tapia R."/>
            <person name="Goodwin L.A."/>
            <person name="Pitluck S."/>
            <person name="Pagani I."/>
            <person name="Ivanova N."/>
            <person name="Mavromatis K."/>
            <person name="Mikhailova N."/>
            <person name="Huntemann M."/>
            <person name="Pati A."/>
            <person name="Chen A."/>
            <person name="Palaniappan K."/>
            <person name="Land M."/>
            <person name="Rohde M."/>
            <person name="Tindall B.J."/>
            <person name="Detter J.C."/>
            <person name="Goker M."/>
            <person name="Bristow J."/>
            <person name="Eisen J.A."/>
            <person name="Markowitz V."/>
            <person name="Hugenholtz P."/>
            <person name="Woyke T."/>
            <person name="Klenk H.P."/>
            <person name="Kyrpides N.C."/>
        </authorList>
    </citation>
    <scope>NUCLEOTIDE SEQUENCE</scope>
    <source>
        <strain evidence="12">ATCC 700263 / DSM 8902 / Z-7692</strain>
    </source>
</reference>
<feature type="transmembrane region" description="Helical" evidence="9">
    <location>
        <begin position="97"/>
        <end position="118"/>
    </location>
</feature>
<evidence type="ECO:0000256" key="7">
    <source>
        <dbReference type="ARBA" id="ARBA00022989"/>
    </source>
</evidence>
<dbReference type="Pfam" id="PF00528">
    <property type="entry name" value="BPD_transp_1"/>
    <property type="match status" value="1"/>
</dbReference>
<dbReference type="HOGENOM" id="CLU_019602_1_1_12"/>
<comment type="subcellular location">
    <subcellularLocation>
        <location evidence="1">Cell inner membrane</location>
        <topology evidence="1">Multi-pass membrane protein</topology>
    </subcellularLocation>
    <subcellularLocation>
        <location evidence="9">Cell membrane</location>
        <topology evidence="9">Multi-pass membrane protein</topology>
    </subcellularLocation>
</comment>
<dbReference type="PANTHER" id="PTHR30614:SF0">
    <property type="entry name" value="L-CYSTINE TRANSPORT SYSTEM PERMEASE PROTEIN TCYL"/>
    <property type="match status" value="1"/>
</dbReference>
<dbReference type="STRING" id="889378.Spiaf_0848"/>
<evidence type="ECO:0000256" key="3">
    <source>
        <dbReference type="ARBA" id="ARBA00022448"/>
    </source>
</evidence>
<evidence type="ECO:0000313" key="12">
    <source>
        <dbReference type="Proteomes" id="UP000007383"/>
    </source>
</evidence>
<dbReference type="PANTHER" id="PTHR30614">
    <property type="entry name" value="MEMBRANE COMPONENT OF AMINO ACID ABC TRANSPORTER"/>
    <property type="match status" value="1"/>
</dbReference>
<feature type="domain" description="ABC transmembrane type-1" evidence="10">
    <location>
        <begin position="55"/>
        <end position="243"/>
    </location>
</feature>
<feature type="transmembrane region" description="Helical" evidence="9">
    <location>
        <begin position="224"/>
        <end position="242"/>
    </location>
</feature>
<dbReference type="InterPro" id="IPR035906">
    <property type="entry name" value="MetI-like_sf"/>
</dbReference>